<comment type="similarity">
    <text evidence="1 3 4">Belongs to the GroES chaperonin family.</text>
</comment>
<dbReference type="AlphaFoldDB" id="A0A4R9C4L4"/>
<dbReference type="GeneID" id="97031485"/>
<dbReference type="PANTHER" id="PTHR10772">
    <property type="entry name" value="10 KDA HEAT SHOCK PROTEIN"/>
    <property type="match status" value="1"/>
</dbReference>
<comment type="caution">
    <text evidence="5">The sequence shown here is derived from an EMBL/GenBank/DDBJ whole genome shotgun (WGS) entry which is preliminary data.</text>
</comment>
<dbReference type="CDD" id="cd00320">
    <property type="entry name" value="cpn10"/>
    <property type="match status" value="1"/>
</dbReference>
<evidence type="ECO:0000256" key="2">
    <source>
        <dbReference type="ARBA" id="ARBA00023186"/>
    </source>
</evidence>
<dbReference type="SUPFAM" id="SSF50129">
    <property type="entry name" value="GroES-like"/>
    <property type="match status" value="1"/>
</dbReference>
<dbReference type="GO" id="GO:0051082">
    <property type="term" value="F:unfolded protein binding"/>
    <property type="evidence" value="ECO:0007669"/>
    <property type="project" value="TreeGrafter"/>
</dbReference>
<comment type="subcellular location">
    <subcellularLocation>
        <location evidence="3">Cytoplasm</location>
    </subcellularLocation>
</comment>
<dbReference type="Proteomes" id="UP000297454">
    <property type="component" value="Unassembled WGS sequence"/>
</dbReference>
<dbReference type="GO" id="GO:0046872">
    <property type="term" value="F:metal ion binding"/>
    <property type="evidence" value="ECO:0007669"/>
    <property type="project" value="TreeGrafter"/>
</dbReference>
<gene>
    <name evidence="3" type="primary">groES</name>
    <name evidence="3" type="synonym">groS</name>
    <name evidence="5" type="ORF">EQF91_01630</name>
</gene>
<dbReference type="InterPro" id="IPR037124">
    <property type="entry name" value="Chaperonin_GroES_sf"/>
</dbReference>
<evidence type="ECO:0000313" key="5">
    <source>
        <dbReference type="EMBL" id="TFF67351.1"/>
    </source>
</evidence>
<dbReference type="Gene3D" id="2.30.33.40">
    <property type="entry name" value="GroES chaperonin"/>
    <property type="match status" value="1"/>
</dbReference>
<dbReference type="Pfam" id="PF00166">
    <property type="entry name" value="Cpn10"/>
    <property type="match status" value="1"/>
</dbReference>
<dbReference type="GO" id="GO:0044183">
    <property type="term" value="F:protein folding chaperone"/>
    <property type="evidence" value="ECO:0007669"/>
    <property type="project" value="InterPro"/>
</dbReference>
<keyword evidence="2 3" id="KW-0143">Chaperone</keyword>
<protein>
    <recommendedName>
        <fullName evidence="3">Co-chaperonin GroES</fullName>
    </recommendedName>
    <alternativeName>
        <fullName evidence="3">10 kDa chaperonin</fullName>
    </alternativeName>
    <alternativeName>
        <fullName evidence="3">Chaperonin-10</fullName>
        <shortName evidence="3">Cpn10</shortName>
    </alternativeName>
</protein>
<sequence length="90" mass="10330">MKIKPIGNRLVLKSLKKQEKTISGIIIPESSKETPVFAEVIEISKDLENLNDIKLGDRVLYTKYKATIVKEKEEEYIVIDKEDILAIIEE</sequence>
<name>A0A4R9C4L4_9FIRM</name>
<dbReference type="PROSITE" id="PS00681">
    <property type="entry name" value="CHAPERONINS_CPN10"/>
    <property type="match status" value="1"/>
</dbReference>
<evidence type="ECO:0000256" key="1">
    <source>
        <dbReference type="ARBA" id="ARBA00006975"/>
    </source>
</evidence>
<comment type="function">
    <text evidence="3 4">Together with the chaperonin GroEL, plays an essential role in assisting protein folding. The GroEL-GroES system forms a nano-cage that allows encapsulation of the non-native substrate proteins and provides a physical environment optimized to promote and accelerate protein folding. GroES binds to the apical surface of the GroEL ring, thereby capping the opening of the GroEL channel.</text>
</comment>
<comment type="subunit">
    <text evidence="3">Heptamer of 7 subunits arranged in a ring. Interacts with the chaperonin GroEL.</text>
</comment>
<keyword evidence="3" id="KW-0963">Cytoplasm</keyword>
<dbReference type="FunFam" id="2.30.33.40:FF:000001">
    <property type="entry name" value="10 kDa chaperonin"/>
    <property type="match status" value="1"/>
</dbReference>
<dbReference type="OrthoDB" id="9806791at2"/>
<keyword evidence="6" id="KW-1185">Reference proteome</keyword>
<accession>A0A4R9C4L4</accession>
<proteinExistence type="inferred from homology"/>
<dbReference type="RefSeq" id="WP_134712018.1">
    <property type="nucleotide sequence ID" value="NZ_CP119081.1"/>
</dbReference>
<dbReference type="GO" id="GO:0005524">
    <property type="term" value="F:ATP binding"/>
    <property type="evidence" value="ECO:0007669"/>
    <property type="project" value="InterPro"/>
</dbReference>
<evidence type="ECO:0000256" key="4">
    <source>
        <dbReference type="RuleBase" id="RU000535"/>
    </source>
</evidence>
<dbReference type="PANTHER" id="PTHR10772:SF63">
    <property type="entry name" value="20 KDA CHAPERONIN, CHLOROPLASTIC"/>
    <property type="match status" value="1"/>
</dbReference>
<dbReference type="PRINTS" id="PR00297">
    <property type="entry name" value="CHAPERONIN10"/>
</dbReference>
<evidence type="ECO:0000313" key="6">
    <source>
        <dbReference type="Proteomes" id="UP000297454"/>
    </source>
</evidence>
<dbReference type="InterPro" id="IPR020818">
    <property type="entry name" value="Chaperonin_GroES"/>
</dbReference>
<dbReference type="SMART" id="SM00883">
    <property type="entry name" value="Cpn10"/>
    <property type="match status" value="1"/>
</dbReference>
<dbReference type="GO" id="GO:0005737">
    <property type="term" value="C:cytoplasm"/>
    <property type="evidence" value="ECO:0007669"/>
    <property type="project" value="UniProtKB-SubCell"/>
</dbReference>
<organism evidence="5 6">
    <name type="scientific">Helcococcus ovis</name>
    <dbReference type="NCBI Taxonomy" id="72026"/>
    <lineage>
        <taxon>Bacteria</taxon>
        <taxon>Bacillati</taxon>
        <taxon>Bacillota</taxon>
        <taxon>Tissierellia</taxon>
        <taxon>Tissierellales</taxon>
        <taxon>Peptoniphilaceae</taxon>
        <taxon>Helcococcus</taxon>
    </lineage>
</organism>
<dbReference type="InterPro" id="IPR011032">
    <property type="entry name" value="GroES-like_sf"/>
</dbReference>
<reference evidence="5 6" key="1">
    <citation type="submission" date="2019-01" db="EMBL/GenBank/DDBJ databases">
        <title>Draft Genome Sequences of Helcococcus ovis Strains Isolated from the Uterus and Vagina of Dairy Cows with Metritis.</title>
        <authorList>
            <person name="Cunha F."/>
            <person name="Jeon S.J."/>
            <person name="Kutzer P."/>
            <person name="Galvao K.N."/>
        </authorList>
    </citation>
    <scope>NUCLEOTIDE SEQUENCE [LARGE SCALE GENOMIC DNA]</scope>
    <source>
        <strain evidence="5 6">KG-37</strain>
    </source>
</reference>
<dbReference type="GO" id="GO:0051087">
    <property type="term" value="F:protein-folding chaperone binding"/>
    <property type="evidence" value="ECO:0007669"/>
    <property type="project" value="TreeGrafter"/>
</dbReference>
<dbReference type="InterPro" id="IPR018369">
    <property type="entry name" value="Chaprnonin_Cpn10_CS"/>
</dbReference>
<dbReference type="HAMAP" id="MF_00580">
    <property type="entry name" value="CH10"/>
    <property type="match status" value="1"/>
</dbReference>
<evidence type="ECO:0000256" key="3">
    <source>
        <dbReference type="HAMAP-Rule" id="MF_00580"/>
    </source>
</evidence>
<dbReference type="EMBL" id="SCFR01000003">
    <property type="protein sequence ID" value="TFF67351.1"/>
    <property type="molecule type" value="Genomic_DNA"/>
</dbReference>